<keyword evidence="1" id="KW-0472">Membrane</keyword>
<dbReference type="Proteomes" id="UP001430953">
    <property type="component" value="Unassembled WGS sequence"/>
</dbReference>
<dbReference type="AlphaFoldDB" id="A0AAW2ECV1"/>
<sequence length="81" mass="9926">MKKICYFDKYNIANKKRITKRIELFAKLTFFLFHTRRFILFVNNFSFSFIFFNTWFTSCSFPSVTRTIIWPSRLRPVLPIL</sequence>
<name>A0AAW2ECV1_9HYME</name>
<comment type="caution">
    <text evidence="2">The sequence shown here is derived from an EMBL/GenBank/DDBJ whole genome shotgun (WGS) entry which is preliminary data.</text>
</comment>
<proteinExistence type="predicted"/>
<keyword evidence="3" id="KW-1185">Reference proteome</keyword>
<feature type="transmembrane region" description="Helical" evidence="1">
    <location>
        <begin position="38"/>
        <end position="56"/>
    </location>
</feature>
<keyword evidence="1" id="KW-1133">Transmembrane helix</keyword>
<gene>
    <name evidence="2" type="ORF">PUN28_019547</name>
</gene>
<protein>
    <submittedName>
        <fullName evidence="2">Uncharacterized protein</fullName>
    </submittedName>
</protein>
<organism evidence="2 3">
    <name type="scientific">Cardiocondyla obscurior</name>
    <dbReference type="NCBI Taxonomy" id="286306"/>
    <lineage>
        <taxon>Eukaryota</taxon>
        <taxon>Metazoa</taxon>
        <taxon>Ecdysozoa</taxon>
        <taxon>Arthropoda</taxon>
        <taxon>Hexapoda</taxon>
        <taxon>Insecta</taxon>
        <taxon>Pterygota</taxon>
        <taxon>Neoptera</taxon>
        <taxon>Endopterygota</taxon>
        <taxon>Hymenoptera</taxon>
        <taxon>Apocrita</taxon>
        <taxon>Aculeata</taxon>
        <taxon>Formicoidea</taxon>
        <taxon>Formicidae</taxon>
        <taxon>Myrmicinae</taxon>
        <taxon>Cardiocondyla</taxon>
    </lineage>
</organism>
<evidence type="ECO:0000313" key="3">
    <source>
        <dbReference type="Proteomes" id="UP001430953"/>
    </source>
</evidence>
<reference evidence="2 3" key="1">
    <citation type="submission" date="2023-03" db="EMBL/GenBank/DDBJ databases">
        <title>High recombination rates correlate with genetic variation in Cardiocondyla obscurior ants.</title>
        <authorList>
            <person name="Errbii M."/>
        </authorList>
    </citation>
    <scope>NUCLEOTIDE SEQUENCE [LARGE SCALE GENOMIC DNA]</scope>
    <source>
        <strain evidence="2">Alpha-2009</strain>
        <tissue evidence="2">Whole body</tissue>
    </source>
</reference>
<accession>A0AAW2ECV1</accession>
<evidence type="ECO:0000313" key="2">
    <source>
        <dbReference type="EMBL" id="KAL0100189.1"/>
    </source>
</evidence>
<keyword evidence="1" id="KW-0812">Transmembrane</keyword>
<dbReference type="EMBL" id="JADYXP020000026">
    <property type="protein sequence ID" value="KAL0100189.1"/>
    <property type="molecule type" value="Genomic_DNA"/>
</dbReference>
<evidence type="ECO:0000256" key="1">
    <source>
        <dbReference type="SAM" id="Phobius"/>
    </source>
</evidence>